<evidence type="ECO:0000256" key="1">
    <source>
        <dbReference type="SAM" id="MobiDB-lite"/>
    </source>
</evidence>
<feature type="compositionally biased region" description="Basic residues" evidence="1">
    <location>
        <begin position="1"/>
        <end position="11"/>
    </location>
</feature>
<evidence type="ECO:0000313" key="3">
    <source>
        <dbReference type="Proteomes" id="UP001165652"/>
    </source>
</evidence>
<sequence>MTPKLWRHRTKAGAAAPPKGAACGRMVRDALLRSAPHHEEDVRTSLPGLTDAAVSYGIRLIHSVVIPGRREAPNPESSGEFGVCRWIPGSRLRRAPE</sequence>
<keyword evidence="3" id="KW-1185">Reference proteome</keyword>
<evidence type="ECO:0000313" key="2">
    <source>
        <dbReference type="EMBL" id="MDC7787574.1"/>
    </source>
</evidence>
<protein>
    <submittedName>
        <fullName evidence="2">Uncharacterized protein</fullName>
    </submittedName>
</protein>
<accession>A0ABT5JD84</accession>
<comment type="caution">
    <text evidence="2">The sequence shown here is derived from an EMBL/GenBank/DDBJ whole genome shotgun (WGS) entry which is preliminary data.</text>
</comment>
<reference evidence="2" key="2">
    <citation type="submission" date="2023-02" db="EMBL/GenBank/DDBJ databases">
        <authorList>
            <person name="Rayyan A."/>
            <person name="Meyer T."/>
            <person name="Kyndt J.A."/>
        </authorList>
    </citation>
    <scope>NUCLEOTIDE SEQUENCE</scope>
    <source>
        <strain evidence="2">DSM 9987</strain>
    </source>
</reference>
<dbReference type="EMBL" id="JAQQLI010000029">
    <property type="protein sequence ID" value="MDC7787574.1"/>
    <property type="molecule type" value="Genomic_DNA"/>
</dbReference>
<dbReference type="RefSeq" id="WP_272778413.1">
    <property type="nucleotide sequence ID" value="NZ_JAQQLI010000029.1"/>
</dbReference>
<feature type="region of interest" description="Disordered" evidence="1">
    <location>
        <begin position="1"/>
        <end position="20"/>
    </location>
</feature>
<dbReference type="Proteomes" id="UP001165652">
    <property type="component" value="Unassembled WGS sequence"/>
</dbReference>
<proteinExistence type="predicted"/>
<organism evidence="2 3">
    <name type="scientific">Rhodoplanes tepidamans</name>
    <name type="common">Rhodoplanes cryptolactis</name>
    <dbReference type="NCBI Taxonomy" id="200616"/>
    <lineage>
        <taxon>Bacteria</taxon>
        <taxon>Pseudomonadati</taxon>
        <taxon>Pseudomonadota</taxon>
        <taxon>Alphaproteobacteria</taxon>
        <taxon>Hyphomicrobiales</taxon>
        <taxon>Nitrobacteraceae</taxon>
        <taxon>Rhodoplanes</taxon>
    </lineage>
</organism>
<gene>
    <name evidence="2" type="ORF">PQJ73_17940</name>
</gene>
<reference evidence="2" key="1">
    <citation type="journal article" date="2023" name="Microbiol Resour">
        <title>Genome Sequences of Rhodoplanes serenus and Two Thermotolerant Strains, Rhodoplanes tepidamans and 'Rhodoplanes cryptolactis,' Further Refine the Genus.</title>
        <authorList>
            <person name="Rayyan A.A."/>
            <person name="Kyndt J.A."/>
        </authorList>
    </citation>
    <scope>NUCLEOTIDE SEQUENCE</scope>
    <source>
        <strain evidence="2">DSM 9987</strain>
    </source>
</reference>
<name>A0ABT5JD84_RHOTP</name>